<comment type="similarity">
    <text evidence="3 8 9">Belongs to the triosephosphate isomerase family.</text>
</comment>
<evidence type="ECO:0000256" key="2">
    <source>
        <dbReference type="ARBA" id="ARBA00004939"/>
    </source>
</evidence>
<dbReference type="InterPro" id="IPR013785">
    <property type="entry name" value="Aldolase_TIM"/>
</dbReference>
<comment type="subcellular location">
    <subcellularLocation>
        <location evidence="8 9">Cytoplasm</location>
    </subcellularLocation>
</comment>
<dbReference type="CDD" id="cd00311">
    <property type="entry name" value="TIM"/>
    <property type="match status" value="1"/>
</dbReference>
<feature type="binding site" evidence="8">
    <location>
        <begin position="9"/>
        <end position="11"/>
    </location>
    <ligand>
        <name>substrate</name>
    </ligand>
</feature>
<feature type="binding site" evidence="8">
    <location>
        <position position="172"/>
    </location>
    <ligand>
        <name>substrate</name>
    </ligand>
</feature>
<comment type="pathway">
    <text evidence="1 8 9">Carbohydrate degradation; glycolysis; D-glyceraldehyde 3-phosphate from glycerone phosphate: step 1/1.</text>
</comment>
<comment type="subunit">
    <text evidence="8 9">Homodimer.</text>
</comment>
<proteinExistence type="inferred from homology"/>
<dbReference type="GO" id="GO:0046166">
    <property type="term" value="P:glyceraldehyde-3-phosphate biosynthetic process"/>
    <property type="evidence" value="ECO:0007669"/>
    <property type="project" value="TreeGrafter"/>
</dbReference>
<dbReference type="GO" id="GO:0019563">
    <property type="term" value="P:glycerol catabolic process"/>
    <property type="evidence" value="ECO:0007669"/>
    <property type="project" value="TreeGrafter"/>
</dbReference>
<evidence type="ECO:0000256" key="8">
    <source>
        <dbReference type="HAMAP-Rule" id="MF_00147"/>
    </source>
</evidence>
<dbReference type="InterPro" id="IPR020861">
    <property type="entry name" value="Triosephosphate_isomerase_AS"/>
</dbReference>
<dbReference type="GO" id="GO:0004807">
    <property type="term" value="F:triose-phosphate isomerase activity"/>
    <property type="evidence" value="ECO:0007669"/>
    <property type="project" value="UniProtKB-UniRule"/>
</dbReference>
<feature type="binding site" evidence="8">
    <location>
        <begin position="232"/>
        <end position="233"/>
    </location>
    <ligand>
        <name>substrate</name>
    </ligand>
</feature>
<dbReference type="InterPro" id="IPR035990">
    <property type="entry name" value="TIM_sf"/>
</dbReference>
<evidence type="ECO:0000256" key="4">
    <source>
        <dbReference type="ARBA" id="ARBA00022432"/>
    </source>
</evidence>
<dbReference type="GO" id="GO:0005829">
    <property type="term" value="C:cytosol"/>
    <property type="evidence" value="ECO:0007669"/>
    <property type="project" value="TreeGrafter"/>
</dbReference>
<keyword evidence="6 8" id="KW-0324">Glycolysis</keyword>
<dbReference type="HAMAP" id="MF_00147_B">
    <property type="entry name" value="TIM_B"/>
    <property type="match status" value="1"/>
</dbReference>
<evidence type="ECO:0000256" key="9">
    <source>
        <dbReference type="RuleBase" id="RU363013"/>
    </source>
</evidence>
<protein>
    <recommendedName>
        <fullName evidence="8 9">Triosephosphate isomerase</fullName>
        <shortName evidence="8">TIM</shortName>
        <shortName evidence="8">TPI</shortName>
        <ecNumber evidence="8 9">5.3.1.1</ecNumber>
    </recommendedName>
    <alternativeName>
        <fullName evidence="8">Triose-phosphate isomerase</fullName>
    </alternativeName>
</protein>
<accession>A0A9E9LY52</accession>
<evidence type="ECO:0000313" key="11">
    <source>
        <dbReference type="Proteomes" id="UP001156215"/>
    </source>
</evidence>
<dbReference type="PANTHER" id="PTHR21139:SF42">
    <property type="entry name" value="TRIOSEPHOSPHATE ISOMERASE"/>
    <property type="match status" value="1"/>
</dbReference>
<comment type="pathway">
    <text evidence="8 9">Carbohydrate biosynthesis; gluconeogenesis.</text>
</comment>
<evidence type="ECO:0000256" key="6">
    <source>
        <dbReference type="ARBA" id="ARBA00023152"/>
    </source>
</evidence>
<evidence type="ECO:0000256" key="3">
    <source>
        <dbReference type="ARBA" id="ARBA00007422"/>
    </source>
</evidence>
<dbReference type="Pfam" id="PF00121">
    <property type="entry name" value="TIM"/>
    <property type="match status" value="1"/>
</dbReference>
<keyword evidence="7 8" id="KW-0413">Isomerase</keyword>
<evidence type="ECO:0000256" key="1">
    <source>
        <dbReference type="ARBA" id="ARBA00004680"/>
    </source>
</evidence>
<sequence>MRRKLFVGNWKMHGSLVANGSLLRDLKAAAWEAQGDLAVCVPACYLAQCSEILIRSGIALGAQDVSSHTTGAYTGEVSARMLQDFGCKYVIVGHSERREYHGETDEEIAHKAQRAMAAGLTPIVCVGETLAEREAGRTREVINMQMDAFLSVLEPEETNDLIVAYEPIWAIGTGMTATPEMAQEVHAMLREKLVEKSAEAGELVHILYGGSMRPKNARELLQMPDIDGGLIGGASLIAADFLAIAKSVL</sequence>
<dbReference type="NCBIfam" id="TIGR00419">
    <property type="entry name" value="tim"/>
    <property type="match status" value="1"/>
</dbReference>
<dbReference type="PROSITE" id="PS00171">
    <property type="entry name" value="TIM_1"/>
    <property type="match status" value="1"/>
</dbReference>
<evidence type="ECO:0000256" key="5">
    <source>
        <dbReference type="ARBA" id="ARBA00022490"/>
    </source>
</evidence>
<reference evidence="10" key="1">
    <citation type="journal article" date="2022" name="Front. Microbiol.">
        <title>New perspectives on an old grouping: The genomic and phenotypic variability of Oxalobacter formigenes and the implications for calcium oxalate stone prevention.</title>
        <authorList>
            <person name="Chmiel J.A."/>
            <person name="Carr C."/>
            <person name="Stuivenberg G.A."/>
            <person name="Venema R."/>
            <person name="Chanyi R.M."/>
            <person name="Al K.F."/>
            <person name="Giguere D."/>
            <person name="Say H."/>
            <person name="Akouris P.P."/>
            <person name="Dominguez Romero S.A."/>
            <person name="Kwong A."/>
            <person name="Tai V."/>
            <person name="Koval S.F."/>
            <person name="Razvi H."/>
            <person name="Bjazevic J."/>
            <person name="Burton J.P."/>
        </authorList>
    </citation>
    <scope>NUCLEOTIDE SEQUENCE</scope>
    <source>
        <strain evidence="10">WoOx3</strain>
    </source>
</reference>
<comment type="function">
    <text evidence="8">Involved in the gluconeogenesis. Catalyzes stereospecifically the conversion of dihydroxyacetone phosphate (DHAP) to D-glyceraldehyde-3-phosphate (G3P).</text>
</comment>
<dbReference type="GO" id="GO:0006094">
    <property type="term" value="P:gluconeogenesis"/>
    <property type="evidence" value="ECO:0007669"/>
    <property type="project" value="UniProtKB-UniRule"/>
</dbReference>
<comment type="catalytic activity">
    <reaction evidence="8 9">
        <text>D-glyceraldehyde 3-phosphate = dihydroxyacetone phosphate</text>
        <dbReference type="Rhea" id="RHEA:18585"/>
        <dbReference type="ChEBI" id="CHEBI:57642"/>
        <dbReference type="ChEBI" id="CHEBI:59776"/>
        <dbReference type="EC" id="5.3.1.1"/>
    </reaction>
</comment>
<keyword evidence="11" id="KW-1185">Reference proteome</keyword>
<evidence type="ECO:0000256" key="7">
    <source>
        <dbReference type="ARBA" id="ARBA00023235"/>
    </source>
</evidence>
<keyword evidence="4 8" id="KW-0312">Gluconeogenesis</keyword>
<name>A0A9E9LY52_9BURK</name>
<dbReference type="PANTHER" id="PTHR21139">
    <property type="entry name" value="TRIOSEPHOSPHATE ISOMERASE"/>
    <property type="match status" value="1"/>
</dbReference>
<feature type="active site" description="Proton acceptor" evidence="8">
    <location>
        <position position="166"/>
    </location>
</feature>
<dbReference type="KEGG" id="ovb:NB640_04085"/>
<dbReference type="GO" id="GO:0006096">
    <property type="term" value="P:glycolytic process"/>
    <property type="evidence" value="ECO:0007669"/>
    <property type="project" value="UniProtKB-UniRule"/>
</dbReference>
<dbReference type="EC" id="5.3.1.1" evidence="8 9"/>
<feature type="active site" description="Electrophile" evidence="8">
    <location>
        <position position="94"/>
    </location>
</feature>
<dbReference type="FunFam" id="3.20.20.70:FF:000016">
    <property type="entry name" value="Triosephosphate isomerase"/>
    <property type="match status" value="1"/>
</dbReference>
<organism evidence="10 11">
    <name type="scientific">Oxalobacter vibrioformis</name>
    <dbReference type="NCBI Taxonomy" id="933080"/>
    <lineage>
        <taxon>Bacteria</taxon>
        <taxon>Pseudomonadati</taxon>
        <taxon>Pseudomonadota</taxon>
        <taxon>Betaproteobacteria</taxon>
        <taxon>Burkholderiales</taxon>
        <taxon>Oxalobacteraceae</taxon>
        <taxon>Oxalobacter</taxon>
    </lineage>
</organism>
<comment type="pathway">
    <text evidence="2">Carbohydrate metabolism; erythritol degradation.</text>
</comment>
<dbReference type="Proteomes" id="UP001156215">
    <property type="component" value="Chromosome"/>
</dbReference>
<dbReference type="RefSeq" id="WP_269309898.1">
    <property type="nucleotide sequence ID" value="NZ_CP098242.1"/>
</dbReference>
<keyword evidence="5 8" id="KW-0963">Cytoplasm</keyword>
<feature type="binding site" evidence="8">
    <location>
        <position position="211"/>
    </location>
    <ligand>
        <name>substrate</name>
    </ligand>
</feature>
<dbReference type="AlphaFoldDB" id="A0A9E9LY52"/>
<dbReference type="SUPFAM" id="SSF51351">
    <property type="entry name" value="Triosephosphate isomerase (TIM)"/>
    <property type="match status" value="1"/>
</dbReference>
<evidence type="ECO:0000313" key="10">
    <source>
        <dbReference type="EMBL" id="WAW10832.1"/>
    </source>
</evidence>
<dbReference type="EMBL" id="CP098242">
    <property type="protein sequence ID" value="WAW10832.1"/>
    <property type="molecule type" value="Genomic_DNA"/>
</dbReference>
<dbReference type="InterPro" id="IPR000652">
    <property type="entry name" value="Triosephosphate_isomerase"/>
</dbReference>
<dbReference type="Gene3D" id="3.20.20.70">
    <property type="entry name" value="Aldolase class I"/>
    <property type="match status" value="1"/>
</dbReference>
<dbReference type="PROSITE" id="PS51440">
    <property type="entry name" value="TIM_2"/>
    <property type="match status" value="1"/>
</dbReference>
<gene>
    <name evidence="8 10" type="primary">tpiA</name>
    <name evidence="10" type="ORF">NB640_04085</name>
</gene>
<dbReference type="InterPro" id="IPR022896">
    <property type="entry name" value="TrioseP_Isoase_bac/euk"/>
</dbReference>